<dbReference type="Proteomes" id="UP000640335">
    <property type="component" value="Unassembled WGS sequence"/>
</dbReference>
<accession>A0ABR8Q1M1</accession>
<sequence>MVNTTKIKARMIEFGFTQKDLAKALNIATPTMSQKLNNIRPMYLKEADQLADILKIDTNNFGEYFFTSNIA</sequence>
<evidence type="ECO:0000259" key="1">
    <source>
        <dbReference type="PROSITE" id="PS50943"/>
    </source>
</evidence>
<name>A0ABR8Q1M1_9CLOT</name>
<proteinExistence type="predicted"/>
<comment type="caution">
    <text evidence="2">The sequence shown here is derived from an EMBL/GenBank/DDBJ whole genome shotgun (WGS) entry which is preliminary data.</text>
</comment>
<dbReference type="InterPro" id="IPR010982">
    <property type="entry name" value="Lambda_DNA-bd_dom_sf"/>
</dbReference>
<gene>
    <name evidence="2" type="ORF">H9660_03705</name>
</gene>
<dbReference type="InterPro" id="IPR001387">
    <property type="entry name" value="Cro/C1-type_HTH"/>
</dbReference>
<dbReference type="Pfam" id="PF13443">
    <property type="entry name" value="HTH_26"/>
    <property type="match status" value="1"/>
</dbReference>
<feature type="domain" description="HTH cro/C1-type" evidence="1">
    <location>
        <begin position="7"/>
        <end position="61"/>
    </location>
</feature>
<keyword evidence="3" id="KW-1185">Reference proteome</keyword>
<evidence type="ECO:0000313" key="3">
    <source>
        <dbReference type="Proteomes" id="UP000640335"/>
    </source>
</evidence>
<dbReference type="CDD" id="cd00093">
    <property type="entry name" value="HTH_XRE"/>
    <property type="match status" value="1"/>
</dbReference>
<organism evidence="2 3">
    <name type="scientific">Clostridium gallinarum</name>
    <dbReference type="NCBI Taxonomy" id="2762246"/>
    <lineage>
        <taxon>Bacteria</taxon>
        <taxon>Bacillati</taxon>
        <taxon>Bacillota</taxon>
        <taxon>Clostridia</taxon>
        <taxon>Eubacteriales</taxon>
        <taxon>Clostridiaceae</taxon>
        <taxon>Clostridium</taxon>
    </lineage>
</organism>
<protein>
    <submittedName>
        <fullName evidence="2">Helix-turn-helix transcriptional regulator</fullName>
    </submittedName>
</protein>
<dbReference type="Gene3D" id="1.10.260.40">
    <property type="entry name" value="lambda repressor-like DNA-binding domains"/>
    <property type="match status" value="1"/>
</dbReference>
<dbReference type="PROSITE" id="PS50943">
    <property type="entry name" value="HTH_CROC1"/>
    <property type="match status" value="1"/>
</dbReference>
<reference evidence="2 3" key="1">
    <citation type="submission" date="2020-08" db="EMBL/GenBank/DDBJ databases">
        <title>A Genomic Blueprint of the Chicken Gut Microbiome.</title>
        <authorList>
            <person name="Gilroy R."/>
            <person name="Ravi A."/>
            <person name="Getino M."/>
            <person name="Pursley I."/>
            <person name="Horton D.L."/>
            <person name="Alikhan N.-F."/>
            <person name="Baker D."/>
            <person name="Gharbi K."/>
            <person name="Hall N."/>
            <person name="Watson M."/>
            <person name="Adriaenssens E.M."/>
            <person name="Foster-Nyarko E."/>
            <person name="Jarju S."/>
            <person name="Secka A."/>
            <person name="Antonio M."/>
            <person name="Oren A."/>
            <person name="Chaudhuri R."/>
            <person name="La Ragione R.M."/>
            <person name="Hildebrand F."/>
            <person name="Pallen M.J."/>
        </authorList>
    </citation>
    <scope>NUCLEOTIDE SEQUENCE [LARGE SCALE GENOMIC DNA]</scope>
    <source>
        <strain evidence="2 3">Sa3CUN1</strain>
    </source>
</reference>
<dbReference type="EMBL" id="JACSQZ010000008">
    <property type="protein sequence ID" value="MBD7914244.1"/>
    <property type="molecule type" value="Genomic_DNA"/>
</dbReference>
<evidence type="ECO:0000313" key="2">
    <source>
        <dbReference type="EMBL" id="MBD7914244.1"/>
    </source>
</evidence>
<dbReference type="SUPFAM" id="SSF47413">
    <property type="entry name" value="lambda repressor-like DNA-binding domains"/>
    <property type="match status" value="1"/>
</dbReference>